<comment type="similarity">
    <text evidence="1">Belongs to the GPN-loop GTPase family.</text>
</comment>
<dbReference type="Gene3D" id="3.40.50.300">
    <property type="entry name" value="P-loop containing nucleotide triphosphate hydrolases"/>
    <property type="match status" value="1"/>
</dbReference>
<dbReference type="PANTHER" id="PTHR42708">
    <property type="entry name" value="ATP/GTP-BINDING PROTEIN-RELATED"/>
    <property type="match status" value="1"/>
</dbReference>
<gene>
    <name evidence="5" type="ORF">ABT404_41660</name>
</gene>
<evidence type="ECO:0000256" key="4">
    <source>
        <dbReference type="ARBA" id="ARBA00023134"/>
    </source>
</evidence>
<accession>A0ABV1XA44</accession>
<organism evidence="5 6">
    <name type="scientific">Streptomyces hyaluromycini</name>
    <dbReference type="NCBI Taxonomy" id="1377993"/>
    <lineage>
        <taxon>Bacteria</taxon>
        <taxon>Bacillati</taxon>
        <taxon>Actinomycetota</taxon>
        <taxon>Actinomycetes</taxon>
        <taxon>Kitasatosporales</taxon>
        <taxon>Streptomycetaceae</taxon>
        <taxon>Streptomyces</taxon>
    </lineage>
</organism>
<keyword evidence="4" id="KW-0342">GTP-binding</keyword>
<dbReference type="InterPro" id="IPR004130">
    <property type="entry name" value="Gpn"/>
</dbReference>
<comment type="caution">
    <text evidence="5">The sequence shown here is derived from an EMBL/GenBank/DDBJ whole genome shotgun (WGS) entry which is preliminary data.</text>
</comment>
<evidence type="ECO:0000313" key="6">
    <source>
        <dbReference type="Proteomes" id="UP001474181"/>
    </source>
</evidence>
<dbReference type="EMBL" id="JBEPEK010000503">
    <property type="protein sequence ID" value="MER7185897.1"/>
    <property type="molecule type" value="Genomic_DNA"/>
</dbReference>
<dbReference type="InterPro" id="IPR052705">
    <property type="entry name" value="Gliding_Motility_GTPase"/>
</dbReference>
<dbReference type="InterPro" id="IPR027417">
    <property type="entry name" value="P-loop_NTPase"/>
</dbReference>
<keyword evidence="3" id="KW-0378">Hydrolase</keyword>
<dbReference type="RefSeq" id="WP_350789147.1">
    <property type="nucleotide sequence ID" value="NZ_JBEPEK010000503.1"/>
</dbReference>
<keyword evidence="6" id="KW-1185">Reference proteome</keyword>
<dbReference type="CDD" id="cd00882">
    <property type="entry name" value="Ras_like_GTPase"/>
    <property type="match status" value="1"/>
</dbReference>
<evidence type="ECO:0000256" key="1">
    <source>
        <dbReference type="ARBA" id="ARBA00005290"/>
    </source>
</evidence>
<proteinExistence type="inferred from homology"/>
<evidence type="ECO:0000256" key="3">
    <source>
        <dbReference type="ARBA" id="ARBA00022801"/>
    </source>
</evidence>
<dbReference type="SUPFAM" id="SSF52540">
    <property type="entry name" value="P-loop containing nucleoside triphosphate hydrolases"/>
    <property type="match status" value="1"/>
</dbReference>
<sequence>MAYSDSDDRVGAPATRSTAAQAPAAVKILIAGGFGVGKTTMVGAVSEVVPLNTEEHLTVAGVGVDDIDGVDQKATTTVALDFGRITVSPQLVLYLFGTPGQERFWFMWNDLVHGALGAVVLVDTRRLESSFASVDFFESRGVPFVVGVNCFDGRQDRTESEVREALDLDPHTPVVMGDLRQRRASRDLLLALIELLMSGPAQLPGHPVAAQPGTIRTM</sequence>
<dbReference type="Proteomes" id="UP001474181">
    <property type="component" value="Unassembled WGS sequence"/>
</dbReference>
<reference evidence="5 6" key="1">
    <citation type="submission" date="2024-06" db="EMBL/GenBank/DDBJ databases">
        <title>The Natural Products Discovery Center: Release of the First 8490 Sequenced Strains for Exploring Actinobacteria Biosynthetic Diversity.</title>
        <authorList>
            <person name="Kalkreuter E."/>
            <person name="Kautsar S.A."/>
            <person name="Yang D."/>
            <person name="Bader C.D."/>
            <person name="Teijaro C.N."/>
            <person name="Fluegel L."/>
            <person name="Davis C.M."/>
            <person name="Simpson J.R."/>
            <person name="Lauterbach L."/>
            <person name="Steele A.D."/>
            <person name="Gui C."/>
            <person name="Meng S."/>
            <person name="Li G."/>
            <person name="Viehrig K."/>
            <person name="Ye F."/>
            <person name="Su P."/>
            <person name="Kiefer A.F."/>
            <person name="Nichols A."/>
            <person name="Cepeda A.J."/>
            <person name="Yan W."/>
            <person name="Fan B."/>
            <person name="Jiang Y."/>
            <person name="Adhikari A."/>
            <person name="Zheng C.-J."/>
            <person name="Schuster L."/>
            <person name="Cowan T.M."/>
            <person name="Smanski M.J."/>
            <person name="Chevrette M.G."/>
            <person name="De Carvalho L.P.S."/>
            <person name="Shen B."/>
        </authorList>
    </citation>
    <scope>NUCLEOTIDE SEQUENCE [LARGE SCALE GENOMIC DNA]</scope>
    <source>
        <strain evidence="5 6">NPDC000234</strain>
    </source>
</reference>
<evidence type="ECO:0000313" key="5">
    <source>
        <dbReference type="EMBL" id="MER7185897.1"/>
    </source>
</evidence>
<dbReference type="PANTHER" id="PTHR42708:SF1">
    <property type="entry name" value="GLIDING MOTILITY PROTEIN MGLA"/>
    <property type="match status" value="1"/>
</dbReference>
<name>A0ABV1XA44_9ACTN</name>
<keyword evidence="2" id="KW-0547">Nucleotide-binding</keyword>
<protein>
    <submittedName>
        <fullName evidence="5">ATP/GTP-binding protein</fullName>
    </submittedName>
</protein>
<dbReference type="Pfam" id="PF03029">
    <property type="entry name" value="ATP_bind_1"/>
    <property type="match status" value="1"/>
</dbReference>
<evidence type="ECO:0000256" key="2">
    <source>
        <dbReference type="ARBA" id="ARBA00022741"/>
    </source>
</evidence>